<dbReference type="InterPro" id="IPR002048">
    <property type="entry name" value="EF_hand_dom"/>
</dbReference>
<evidence type="ECO:0000313" key="3">
    <source>
        <dbReference type="Proteomes" id="UP001190700"/>
    </source>
</evidence>
<evidence type="ECO:0000313" key="2">
    <source>
        <dbReference type="EMBL" id="KAK3261479.1"/>
    </source>
</evidence>
<name>A0AAE0FKQ1_9CHLO</name>
<dbReference type="InterPro" id="IPR011050">
    <property type="entry name" value="Pectin_lyase_fold/virulence"/>
</dbReference>
<dbReference type="EMBL" id="LGRX02016860">
    <property type="protein sequence ID" value="KAK3261479.1"/>
    <property type="molecule type" value="Genomic_DNA"/>
</dbReference>
<keyword evidence="3" id="KW-1185">Reference proteome</keyword>
<organism evidence="2 3">
    <name type="scientific">Cymbomonas tetramitiformis</name>
    <dbReference type="NCBI Taxonomy" id="36881"/>
    <lineage>
        <taxon>Eukaryota</taxon>
        <taxon>Viridiplantae</taxon>
        <taxon>Chlorophyta</taxon>
        <taxon>Pyramimonadophyceae</taxon>
        <taxon>Pyramimonadales</taxon>
        <taxon>Pyramimonadaceae</taxon>
        <taxon>Cymbomonas</taxon>
    </lineage>
</organism>
<dbReference type="GO" id="GO:0005509">
    <property type="term" value="F:calcium ion binding"/>
    <property type="evidence" value="ECO:0007669"/>
    <property type="project" value="InterPro"/>
</dbReference>
<dbReference type="Proteomes" id="UP001190700">
    <property type="component" value="Unassembled WGS sequence"/>
</dbReference>
<reference evidence="2 3" key="1">
    <citation type="journal article" date="2015" name="Genome Biol. Evol.">
        <title>Comparative Genomics of a Bacterivorous Green Alga Reveals Evolutionary Causalities and Consequences of Phago-Mixotrophic Mode of Nutrition.</title>
        <authorList>
            <person name="Burns J.A."/>
            <person name="Paasch A."/>
            <person name="Narechania A."/>
            <person name="Kim E."/>
        </authorList>
    </citation>
    <scope>NUCLEOTIDE SEQUENCE [LARGE SCALE GENOMIC DNA]</scope>
    <source>
        <strain evidence="2 3">PLY_AMNH</strain>
    </source>
</reference>
<sequence>MGDKAMRGNTRFRTIVVASLISLNNDSVATANILSDSFAHVVQVSPGHSSIQERLERLFTVIDVDRSDWLSRSEFFTGMREALLSHTDAPSRNISSHQAPSRRYRRKWTTIGRRFIVPPQRSPSLAGGSRLFSSTMDSARLPAARKGREMLATSESECPKDVSASVLNITAPECSEPTFELLSGATFPHTVYLWVDYTRMAEVYVPNQLEVLGECEHVSNKVCILDGGGMNRLFFVTTSEGHLTLSRLHLTNGNASEPGGGAVTVVLGARLAMHGCKVTHSVAKGIGGGGMTFVSAVGNITNSIVSNCSSKGGGGCIVILSSLINIINSTLANCFAEVSDLAARLSLNSKTPPHKLEKT</sequence>
<dbReference type="AlphaFoldDB" id="A0AAE0FKQ1"/>
<dbReference type="InterPro" id="IPR018247">
    <property type="entry name" value="EF_Hand_1_Ca_BS"/>
</dbReference>
<accession>A0AAE0FKQ1</accession>
<dbReference type="PROSITE" id="PS50222">
    <property type="entry name" value="EF_HAND_2"/>
    <property type="match status" value="1"/>
</dbReference>
<protein>
    <recommendedName>
        <fullName evidence="1">EF-hand domain-containing protein</fullName>
    </recommendedName>
</protein>
<proteinExistence type="predicted"/>
<gene>
    <name evidence="2" type="ORF">CYMTET_29613</name>
</gene>
<feature type="domain" description="EF-hand" evidence="1">
    <location>
        <begin position="50"/>
        <end position="85"/>
    </location>
</feature>
<dbReference type="SUPFAM" id="SSF51126">
    <property type="entry name" value="Pectin lyase-like"/>
    <property type="match status" value="1"/>
</dbReference>
<comment type="caution">
    <text evidence="2">The sequence shown here is derived from an EMBL/GenBank/DDBJ whole genome shotgun (WGS) entry which is preliminary data.</text>
</comment>
<dbReference type="PROSITE" id="PS00018">
    <property type="entry name" value="EF_HAND_1"/>
    <property type="match status" value="1"/>
</dbReference>
<evidence type="ECO:0000259" key="1">
    <source>
        <dbReference type="PROSITE" id="PS50222"/>
    </source>
</evidence>